<name>A0A0R3M1R7_9BRAD</name>
<keyword evidence="2" id="KW-0732">Signal</keyword>
<evidence type="ECO:0000313" key="3">
    <source>
        <dbReference type="EMBL" id="KRR13883.1"/>
    </source>
</evidence>
<dbReference type="AlphaFoldDB" id="A0A0R3M1R7"/>
<sequence>MAHFDRSIAVTLVVPRLRRLRWLPVFAALAAVAVPAAAEAKGSRMRAYDGVWNVVFATTRGNCSSGYSVPFTVIGSRVSSAGGGRVSGSVNRAGAVAVNVSVGASRASGGGRLGGTFGAGSWRGIITGDRCSGTWQATRS</sequence>
<dbReference type="OrthoDB" id="8140171at2"/>
<dbReference type="EMBL" id="LLXZ01000020">
    <property type="protein sequence ID" value="KRR13883.1"/>
    <property type="molecule type" value="Genomic_DNA"/>
</dbReference>
<reference evidence="3 4" key="1">
    <citation type="submission" date="2014-03" db="EMBL/GenBank/DDBJ databases">
        <title>Bradyrhizobium valentinum sp. nov., isolated from effective nodules of Lupinus mariae-josephae, a lupine endemic of basic-lime soils in Eastern Spain.</title>
        <authorList>
            <person name="Duran D."/>
            <person name="Rey L."/>
            <person name="Navarro A."/>
            <person name="Busquets A."/>
            <person name="Imperial J."/>
            <person name="Ruiz-Argueso T."/>
        </authorList>
    </citation>
    <scope>NUCLEOTIDE SEQUENCE [LARGE SCALE GENOMIC DNA]</scope>
    <source>
        <strain evidence="3 4">PAC68</strain>
    </source>
</reference>
<keyword evidence="1" id="KW-0472">Membrane</keyword>
<evidence type="ECO:0000256" key="1">
    <source>
        <dbReference type="SAM" id="Phobius"/>
    </source>
</evidence>
<keyword evidence="1" id="KW-1133">Transmembrane helix</keyword>
<protein>
    <recommendedName>
        <fullName evidence="5">Heme utilization protein</fullName>
    </recommendedName>
</protein>
<accession>A0A0R3M1R7</accession>
<keyword evidence="4" id="KW-1185">Reference proteome</keyword>
<evidence type="ECO:0000256" key="2">
    <source>
        <dbReference type="SAM" id="SignalP"/>
    </source>
</evidence>
<evidence type="ECO:0008006" key="5">
    <source>
        <dbReference type="Google" id="ProtNLM"/>
    </source>
</evidence>
<feature type="chain" id="PRO_5006443569" description="Heme utilization protein" evidence="2">
    <location>
        <begin position="28"/>
        <end position="140"/>
    </location>
</feature>
<keyword evidence="1" id="KW-0812">Transmembrane</keyword>
<organism evidence="3 4">
    <name type="scientific">Bradyrhizobium jicamae</name>
    <dbReference type="NCBI Taxonomy" id="280332"/>
    <lineage>
        <taxon>Bacteria</taxon>
        <taxon>Pseudomonadati</taxon>
        <taxon>Pseudomonadota</taxon>
        <taxon>Alphaproteobacteria</taxon>
        <taxon>Hyphomicrobiales</taxon>
        <taxon>Nitrobacteraceae</taxon>
        <taxon>Bradyrhizobium</taxon>
    </lineage>
</organism>
<evidence type="ECO:0000313" key="4">
    <source>
        <dbReference type="Proteomes" id="UP000050863"/>
    </source>
</evidence>
<dbReference type="RefSeq" id="WP_057834033.1">
    <property type="nucleotide sequence ID" value="NZ_LLXZ01000020.1"/>
</dbReference>
<feature type="signal peptide" evidence="2">
    <location>
        <begin position="1"/>
        <end position="27"/>
    </location>
</feature>
<dbReference type="Proteomes" id="UP000050863">
    <property type="component" value="Unassembled WGS sequence"/>
</dbReference>
<proteinExistence type="predicted"/>
<feature type="transmembrane region" description="Helical" evidence="1">
    <location>
        <begin position="20"/>
        <end position="38"/>
    </location>
</feature>
<gene>
    <name evidence="3" type="ORF">CQ12_34030</name>
</gene>
<comment type="caution">
    <text evidence="3">The sequence shown here is derived from an EMBL/GenBank/DDBJ whole genome shotgun (WGS) entry which is preliminary data.</text>
</comment>